<dbReference type="FunFam" id="3.40.50.150:FF:000230">
    <property type="entry name" value="tRNA (Guanine-N(7)-)-methyltransferase"/>
    <property type="match status" value="1"/>
</dbReference>
<evidence type="ECO:0000256" key="3">
    <source>
        <dbReference type="ARBA" id="ARBA00022603"/>
    </source>
</evidence>
<accession>A0AAN9RTB5</accession>
<dbReference type="EMBL" id="JAYMYR010000001">
    <property type="protein sequence ID" value="KAK7382792.1"/>
    <property type="molecule type" value="Genomic_DNA"/>
</dbReference>
<keyword evidence="5" id="KW-0949">S-adenosyl-L-methionine</keyword>
<dbReference type="InterPro" id="IPR003358">
    <property type="entry name" value="tRNA_(Gua-N-7)_MeTrfase_Trmb"/>
</dbReference>
<dbReference type="CDD" id="cd02440">
    <property type="entry name" value="AdoMet_MTases"/>
    <property type="match status" value="1"/>
</dbReference>
<keyword evidence="6" id="KW-0819">tRNA processing</keyword>
<dbReference type="Proteomes" id="UP001374584">
    <property type="component" value="Unassembled WGS sequence"/>
</dbReference>
<organism evidence="7 8">
    <name type="scientific">Phaseolus coccineus</name>
    <name type="common">Scarlet runner bean</name>
    <name type="synonym">Phaseolus multiflorus</name>
    <dbReference type="NCBI Taxonomy" id="3886"/>
    <lineage>
        <taxon>Eukaryota</taxon>
        <taxon>Viridiplantae</taxon>
        <taxon>Streptophyta</taxon>
        <taxon>Embryophyta</taxon>
        <taxon>Tracheophyta</taxon>
        <taxon>Spermatophyta</taxon>
        <taxon>Magnoliopsida</taxon>
        <taxon>eudicotyledons</taxon>
        <taxon>Gunneridae</taxon>
        <taxon>Pentapetalae</taxon>
        <taxon>rosids</taxon>
        <taxon>fabids</taxon>
        <taxon>Fabales</taxon>
        <taxon>Fabaceae</taxon>
        <taxon>Papilionoideae</taxon>
        <taxon>50 kb inversion clade</taxon>
        <taxon>NPAAA clade</taxon>
        <taxon>indigoferoid/millettioid clade</taxon>
        <taxon>Phaseoleae</taxon>
        <taxon>Phaseolus</taxon>
    </lineage>
</organism>
<gene>
    <name evidence="7" type="ORF">VNO80_01874</name>
</gene>
<proteinExistence type="predicted"/>
<evidence type="ECO:0000256" key="5">
    <source>
        <dbReference type="ARBA" id="ARBA00022691"/>
    </source>
</evidence>
<evidence type="ECO:0000313" key="7">
    <source>
        <dbReference type="EMBL" id="KAK7382792.1"/>
    </source>
</evidence>
<keyword evidence="4" id="KW-0808">Transferase</keyword>
<dbReference type="PROSITE" id="PS51625">
    <property type="entry name" value="SAM_MT_TRMB"/>
    <property type="match status" value="1"/>
</dbReference>
<comment type="caution">
    <text evidence="7">The sequence shown here is derived from an EMBL/GenBank/DDBJ whole genome shotgun (WGS) entry which is preliminary data.</text>
</comment>
<dbReference type="SUPFAM" id="SSF53335">
    <property type="entry name" value="S-adenosyl-L-methionine-dependent methyltransferases"/>
    <property type="match status" value="1"/>
</dbReference>
<dbReference type="GO" id="GO:0008176">
    <property type="term" value="F:tRNA (guanine(46)-N7)-methyltransferase activity"/>
    <property type="evidence" value="ECO:0007669"/>
    <property type="project" value="UniProtKB-EC"/>
</dbReference>
<dbReference type="NCBIfam" id="TIGR00091">
    <property type="entry name" value="tRNA (guanosine(46)-N7)-methyltransferase TrmB"/>
    <property type="match status" value="1"/>
</dbReference>
<evidence type="ECO:0000256" key="1">
    <source>
        <dbReference type="ARBA" id="ARBA00000142"/>
    </source>
</evidence>
<evidence type="ECO:0000256" key="2">
    <source>
        <dbReference type="ARBA" id="ARBA00011977"/>
    </source>
</evidence>
<dbReference type="AlphaFoldDB" id="A0AAN9RTB5"/>
<keyword evidence="8" id="KW-1185">Reference proteome</keyword>
<evidence type="ECO:0000256" key="6">
    <source>
        <dbReference type="ARBA" id="ARBA00022694"/>
    </source>
</evidence>
<sequence>MAYSSCSCSRLLLQLQSSSRVMLRLSPFLATPPSSSLSFSSNCHVSSSAQSTLQKAHQRSSEMVALEYADLNLSYNLDLGHLRIRQHVNPLSSSISVPAEVPDWNQVFADPMLPLMVDIGCGSGRFLMWLAKRTPKERNFLGLEIRERIVKRAETWAKDLALNNIHFLFANATISFKQLVESYPGPLVLVSILCPDPHFKKRHHKRRVLQKPLVGAIVDNLMPGGQVFVQSDVLQVALDMRNQFDEVEALKHIDVSNPASMLCDSEGWLLSNPMGIRTEREIHAELEGAKIFRRLYQKQI</sequence>
<dbReference type="GO" id="GO:0043527">
    <property type="term" value="C:tRNA methyltransferase complex"/>
    <property type="evidence" value="ECO:0007669"/>
    <property type="project" value="TreeGrafter"/>
</dbReference>
<comment type="catalytic activity">
    <reaction evidence="1">
        <text>guanosine(46) in tRNA + S-adenosyl-L-methionine = N(7)-methylguanosine(46) in tRNA + S-adenosyl-L-homocysteine</text>
        <dbReference type="Rhea" id="RHEA:42708"/>
        <dbReference type="Rhea" id="RHEA-COMP:10188"/>
        <dbReference type="Rhea" id="RHEA-COMP:10189"/>
        <dbReference type="ChEBI" id="CHEBI:57856"/>
        <dbReference type="ChEBI" id="CHEBI:59789"/>
        <dbReference type="ChEBI" id="CHEBI:74269"/>
        <dbReference type="ChEBI" id="CHEBI:74480"/>
        <dbReference type="EC" id="2.1.1.33"/>
    </reaction>
</comment>
<dbReference type="Pfam" id="PF02390">
    <property type="entry name" value="Methyltransf_4"/>
    <property type="match status" value="1"/>
</dbReference>
<dbReference type="Gene3D" id="3.40.50.150">
    <property type="entry name" value="Vaccinia Virus protein VP39"/>
    <property type="match status" value="1"/>
</dbReference>
<dbReference type="PANTHER" id="PTHR23417">
    <property type="entry name" value="3-DEOXY-D-MANNO-OCTULOSONIC-ACID TRANSFERASE/TRNA GUANINE-N 7 - -METHYLTRANSFERASE"/>
    <property type="match status" value="1"/>
</dbReference>
<evidence type="ECO:0000313" key="8">
    <source>
        <dbReference type="Proteomes" id="UP001374584"/>
    </source>
</evidence>
<keyword evidence="3" id="KW-0489">Methyltransferase</keyword>
<dbReference type="EC" id="2.1.1.33" evidence="2"/>
<dbReference type="PANTHER" id="PTHR23417:SF21">
    <property type="entry name" value="TRNA (GUANINE-N(7)-)-METHYLTRANSFERASE"/>
    <property type="match status" value="1"/>
</dbReference>
<protein>
    <recommendedName>
        <fullName evidence="2">tRNA (guanine(46)-N(7))-methyltransferase</fullName>
        <ecNumber evidence="2">2.1.1.33</ecNumber>
    </recommendedName>
</protein>
<name>A0AAN9RTB5_PHACN</name>
<dbReference type="InterPro" id="IPR029063">
    <property type="entry name" value="SAM-dependent_MTases_sf"/>
</dbReference>
<evidence type="ECO:0000256" key="4">
    <source>
        <dbReference type="ARBA" id="ARBA00022679"/>
    </source>
</evidence>
<reference evidence="7 8" key="1">
    <citation type="submission" date="2024-01" db="EMBL/GenBank/DDBJ databases">
        <title>The genomes of 5 underutilized Papilionoideae crops provide insights into root nodulation and disease resistanc.</title>
        <authorList>
            <person name="Jiang F."/>
        </authorList>
    </citation>
    <scope>NUCLEOTIDE SEQUENCE [LARGE SCALE GENOMIC DNA]</scope>
    <source>
        <strain evidence="7">JINMINGXINNONG_FW02</strain>
        <tissue evidence="7">Leaves</tissue>
    </source>
</reference>